<dbReference type="PANTHER" id="PTHR43638">
    <property type="entry name" value="OXIDOREDUCTASE, ALDO/KETO REDUCTASE FAMILY PROTEIN"/>
    <property type="match status" value="1"/>
</dbReference>
<dbReference type="SUPFAM" id="SSF51430">
    <property type="entry name" value="NAD(P)-linked oxidoreductase"/>
    <property type="match status" value="1"/>
</dbReference>
<feature type="domain" description="NADP-dependent oxidoreductase" evidence="1">
    <location>
        <begin position="15"/>
        <end position="268"/>
    </location>
</feature>
<dbReference type="PROSITE" id="PS00062">
    <property type="entry name" value="ALDOKETO_REDUCTASE_2"/>
    <property type="match status" value="1"/>
</dbReference>
<gene>
    <name evidence="2" type="ORF">GBAR_LOCUS31176</name>
</gene>
<dbReference type="AlphaFoldDB" id="A0AA35U226"/>
<dbReference type="PANTHER" id="PTHR43638:SF3">
    <property type="entry name" value="ALDEHYDE REDUCTASE"/>
    <property type="match status" value="1"/>
</dbReference>
<dbReference type="InterPro" id="IPR036812">
    <property type="entry name" value="NAD(P)_OxRdtase_dom_sf"/>
</dbReference>
<protein>
    <submittedName>
        <fullName evidence="2">Uncharacterized protein YeaE</fullName>
    </submittedName>
</protein>
<comment type="caution">
    <text evidence="2">The sequence shown here is derived from an EMBL/GenBank/DDBJ whole genome shotgun (WGS) entry which is preliminary data.</text>
</comment>
<dbReference type="Gene3D" id="3.20.20.100">
    <property type="entry name" value="NADP-dependent oxidoreductase domain"/>
    <property type="match status" value="1"/>
</dbReference>
<proteinExistence type="predicted"/>
<dbReference type="InterPro" id="IPR023210">
    <property type="entry name" value="NADP_OxRdtase_dom"/>
</dbReference>
<evidence type="ECO:0000313" key="3">
    <source>
        <dbReference type="Proteomes" id="UP001174909"/>
    </source>
</evidence>
<dbReference type="GO" id="GO:0016491">
    <property type="term" value="F:oxidoreductase activity"/>
    <property type="evidence" value="ECO:0007669"/>
    <property type="project" value="InterPro"/>
</dbReference>
<evidence type="ECO:0000259" key="1">
    <source>
        <dbReference type="Pfam" id="PF00248"/>
    </source>
</evidence>
<dbReference type="InterPro" id="IPR020471">
    <property type="entry name" value="AKR"/>
</dbReference>
<dbReference type="InterPro" id="IPR018170">
    <property type="entry name" value="Aldo/ket_reductase_CS"/>
</dbReference>
<dbReference type="EMBL" id="CASHTH010004428">
    <property type="protein sequence ID" value="CAI8057216.1"/>
    <property type="molecule type" value="Genomic_DNA"/>
</dbReference>
<keyword evidence="3" id="KW-1185">Reference proteome</keyword>
<dbReference type="PROSITE" id="PS00063">
    <property type="entry name" value="ALDOKETO_REDUCTASE_3"/>
    <property type="match status" value="1"/>
</dbReference>
<accession>A0AA35U226</accession>
<dbReference type="PRINTS" id="PR00069">
    <property type="entry name" value="ALDKETRDTASE"/>
</dbReference>
<reference evidence="2" key="1">
    <citation type="submission" date="2023-03" db="EMBL/GenBank/DDBJ databases">
        <authorList>
            <person name="Steffen K."/>
            <person name="Cardenas P."/>
        </authorList>
    </citation>
    <scope>NUCLEOTIDE SEQUENCE</scope>
</reference>
<dbReference type="Pfam" id="PF00248">
    <property type="entry name" value="Aldo_ket_red"/>
    <property type="match status" value="1"/>
</dbReference>
<name>A0AA35U226_GEOBA</name>
<organism evidence="2 3">
    <name type="scientific">Geodia barretti</name>
    <name type="common">Barrett's horny sponge</name>
    <dbReference type="NCBI Taxonomy" id="519541"/>
    <lineage>
        <taxon>Eukaryota</taxon>
        <taxon>Metazoa</taxon>
        <taxon>Porifera</taxon>
        <taxon>Demospongiae</taxon>
        <taxon>Heteroscleromorpha</taxon>
        <taxon>Tetractinellida</taxon>
        <taxon>Astrophorina</taxon>
        <taxon>Geodiidae</taxon>
        <taxon>Geodia</taxon>
    </lineage>
</organism>
<dbReference type="CDD" id="cd19072">
    <property type="entry name" value="AKR_AKR3F1-like"/>
    <property type="match status" value="1"/>
</dbReference>
<sequence>MNYKRLGASALMVPEIGLGTWRYTGGPEPLRRGVELGANLIDTAEMYRTEAAVGEAIAGIRDKVIVATKVLGSNLRYDEVLKAAEKSLRLLAVDKIDLYQIHWPNPRVPIAETMRAMDRLVSDGSVEHVGVSNFSVDEMREAQAAMPNVPIVSNQILYNLRRRSAERDVIPYCRRNDITVIAYSPLHEGALAGDRGGRIRRALGRNRDNEVLEEIAGEVGKTVAQIALNWVADQEGVIAIPKSNSVDRTEANCAASGWSLTTDQRGALERTFPI</sequence>
<evidence type="ECO:0000313" key="2">
    <source>
        <dbReference type="EMBL" id="CAI8057216.1"/>
    </source>
</evidence>
<dbReference type="Proteomes" id="UP001174909">
    <property type="component" value="Unassembled WGS sequence"/>
</dbReference>